<gene>
    <name evidence="2" type="ORF">AFUS01_LOCUS17684</name>
</gene>
<keyword evidence="1" id="KW-0472">Membrane</keyword>
<evidence type="ECO:0000256" key="1">
    <source>
        <dbReference type="SAM" id="Phobius"/>
    </source>
</evidence>
<dbReference type="OrthoDB" id="10268090at2759"/>
<feature type="transmembrane region" description="Helical" evidence="1">
    <location>
        <begin position="227"/>
        <end position="253"/>
    </location>
</feature>
<dbReference type="PANTHER" id="PTHR12286">
    <property type="entry name" value="SACCHAROPINE DEHYDROGENASE-LIKE OXIDOREDUCTASE"/>
    <property type="match status" value="1"/>
</dbReference>
<dbReference type="GO" id="GO:0005739">
    <property type="term" value="C:mitochondrion"/>
    <property type="evidence" value="ECO:0007669"/>
    <property type="project" value="TreeGrafter"/>
</dbReference>
<keyword evidence="1" id="KW-0812">Transmembrane</keyword>
<dbReference type="GO" id="GO:0005811">
    <property type="term" value="C:lipid droplet"/>
    <property type="evidence" value="ECO:0007669"/>
    <property type="project" value="TreeGrafter"/>
</dbReference>
<organism evidence="2 3">
    <name type="scientific">Allacma fusca</name>
    <dbReference type="NCBI Taxonomy" id="39272"/>
    <lineage>
        <taxon>Eukaryota</taxon>
        <taxon>Metazoa</taxon>
        <taxon>Ecdysozoa</taxon>
        <taxon>Arthropoda</taxon>
        <taxon>Hexapoda</taxon>
        <taxon>Collembola</taxon>
        <taxon>Symphypleona</taxon>
        <taxon>Sminthuridae</taxon>
        <taxon>Allacma</taxon>
    </lineage>
</organism>
<sequence length="379" mass="42672">MGEKYDLIIFGATSYTGKYVVEEVAKLHQYPPKPFSWAIAGRSEAKLKEALKEVSKIIGLDITKTGIVVAELNNLTSMIQLAAQCSYHGEAQEKQCYIISSCGSCSILTDCGVTHLQRSFEGDLNSVEAYYEWNTKGQPKRINQGSWHSLIMELVNPLVHIGQQSKLFPIPVPKPKYSIVSRWPIHYSEEMGGWCVRTPVAAEISSVKRSQYRMFIDDSQRPVQFNLYFKAMSLLSVFSFLCSIIMCFMFAQFRFSRNFPSKMAEFFTNGIVSNKDPTREENETSDLRLTLFAEGWDTKRSSVDKEHPEPPNKKQKFVVMLKNPVYECTAVMVVQAALSILLERHKLPSGGGVLTPGVAFANTTIIDRLNSRGITFKSA</sequence>
<protein>
    <recommendedName>
        <fullName evidence="4">Saccharopine dehydrogenase NADP binding domain-containing protein</fullName>
    </recommendedName>
</protein>
<dbReference type="GO" id="GO:0005886">
    <property type="term" value="C:plasma membrane"/>
    <property type="evidence" value="ECO:0007669"/>
    <property type="project" value="TreeGrafter"/>
</dbReference>
<proteinExistence type="predicted"/>
<accession>A0A8J2JXW6</accession>
<dbReference type="EMBL" id="CAJVCH010170702">
    <property type="protein sequence ID" value="CAG7728940.1"/>
    <property type="molecule type" value="Genomic_DNA"/>
</dbReference>
<evidence type="ECO:0000313" key="3">
    <source>
        <dbReference type="Proteomes" id="UP000708208"/>
    </source>
</evidence>
<dbReference type="AlphaFoldDB" id="A0A8J2JXW6"/>
<evidence type="ECO:0008006" key="4">
    <source>
        <dbReference type="Google" id="ProtNLM"/>
    </source>
</evidence>
<evidence type="ECO:0000313" key="2">
    <source>
        <dbReference type="EMBL" id="CAG7728940.1"/>
    </source>
</evidence>
<dbReference type="InterPro" id="IPR051276">
    <property type="entry name" value="Saccharopine_DH-like_oxidrdct"/>
</dbReference>
<name>A0A8J2JXW6_9HEXA</name>
<dbReference type="PANTHER" id="PTHR12286:SF5">
    <property type="entry name" value="SACCHAROPINE DEHYDROGENASE-LIKE OXIDOREDUCTASE"/>
    <property type="match status" value="1"/>
</dbReference>
<comment type="caution">
    <text evidence="2">The sequence shown here is derived from an EMBL/GenBank/DDBJ whole genome shotgun (WGS) entry which is preliminary data.</text>
</comment>
<reference evidence="2" key="1">
    <citation type="submission" date="2021-06" db="EMBL/GenBank/DDBJ databases">
        <authorList>
            <person name="Hodson N. C."/>
            <person name="Mongue J. A."/>
            <person name="Jaron S. K."/>
        </authorList>
    </citation>
    <scope>NUCLEOTIDE SEQUENCE</scope>
</reference>
<dbReference type="Proteomes" id="UP000708208">
    <property type="component" value="Unassembled WGS sequence"/>
</dbReference>
<keyword evidence="3" id="KW-1185">Reference proteome</keyword>
<dbReference type="GO" id="GO:0009247">
    <property type="term" value="P:glycolipid biosynthetic process"/>
    <property type="evidence" value="ECO:0007669"/>
    <property type="project" value="TreeGrafter"/>
</dbReference>
<keyword evidence="1" id="KW-1133">Transmembrane helix</keyword>